<feature type="transmembrane region" description="Helical" evidence="1">
    <location>
        <begin position="59"/>
        <end position="80"/>
    </location>
</feature>
<dbReference type="AlphaFoldDB" id="A0AAD8W548"/>
<dbReference type="Gene3D" id="1.20.1110.10">
    <property type="entry name" value="Calcium-transporting ATPase, transmembrane domain"/>
    <property type="match status" value="1"/>
</dbReference>
<keyword evidence="1" id="KW-0472">Membrane</keyword>
<comment type="caution">
    <text evidence="2">The sequence shown here is derived from an EMBL/GenBank/DDBJ whole genome shotgun (WGS) entry which is preliminary data.</text>
</comment>
<evidence type="ECO:0000256" key="1">
    <source>
        <dbReference type="SAM" id="Phobius"/>
    </source>
</evidence>
<keyword evidence="3" id="KW-1185">Reference proteome</keyword>
<protein>
    <submittedName>
        <fullName evidence="2">Uncharacterized protein</fullName>
    </submittedName>
</protein>
<dbReference type="Proteomes" id="UP001231189">
    <property type="component" value="Unassembled WGS sequence"/>
</dbReference>
<evidence type="ECO:0000313" key="3">
    <source>
        <dbReference type="Proteomes" id="UP001231189"/>
    </source>
</evidence>
<name>A0AAD8W548_LOLMU</name>
<keyword evidence="1" id="KW-1133">Transmembrane helix</keyword>
<keyword evidence="1" id="KW-0812">Transmembrane</keyword>
<proteinExistence type="predicted"/>
<dbReference type="SUPFAM" id="SSF81665">
    <property type="entry name" value="Calcium ATPase, transmembrane domain M"/>
    <property type="match status" value="1"/>
</dbReference>
<sequence length="83" mass="8777">MREQPELGPFGPVSCLWTDSCIHQEVETAASFNNTLVCILLAAAAVSFLLTLSASAGALTLSAFVEPLIIFLILVVNATIGVW</sequence>
<accession>A0AAD8W548</accession>
<reference evidence="2" key="1">
    <citation type="submission" date="2023-07" db="EMBL/GenBank/DDBJ databases">
        <title>A chromosome-level genome assembly of Lolium multiflorum.</title>
        <authorList>
            <person name="Chen Y."/>
            <person name="Copetti D."/>
            <person name="Kolliker R."/>
            <person name="Studer B."/>
        </authorList>
    </citation>
    <scope>NUCLEOTIDE SEQUENCE</scope>
    <source>
        <strain evidence="2">02402/16</strain>
        <tissue evidence="2">Leaf</tissue>
    </source>
</reference>
<dbReference type="EMBL" id="JAUUTY010000004">
    <property type="protein sequence ID" value="KAK1643533.1"/>
    <property type="molecule type" value="Genomic_DNA"/>
</dbReference>
<organism evidence="2 3">
    <name type="scientific">Lolium multiflorum</name>
    <name type="common">Italian ryegrass</name>
    <name type="synonym">Lolium perenne subsp. multiflorum</name>
    <dbReference type="NCBI Taxonomy" id="4521"/>
    <lineage>
        <taxon>Eukaryota</taxon>
        <taxon>Viridiplantae</taxon>
        <taxon>Streptophyta</taxon>
        <taxon>Embryophyta</taxon>
        <taxon>Tracheophyta</taxon>
        <taxon>Spermatophyta</taxon>
        <taxon>Magnoliopsida</taxon>
        <taxon>Liliopsida</taxon>
        <taxon>Poales</taxon>
        <taxon>Poaceae</taxon>
        <taxon>BOP clade</taxon>
        <taxon>Pooideae</taxon>
        <taxon>Poodae</taxon>
        <taxon>Poeae</taxon>
        <taxon>Poeae Chloroplast Group 2 (Poeae type)</taxon>
        <taxon>Loliodinae</taxon>
        <taxon>Loliinae</taxon>
        <taxon>Lolium</taxon>
    </lineage>
</organism>
<evidence type="ECO:0000313" key="2">
    <source>
        <dbReference type="EMBL" id="KAK1643533.1"/>
    </source>
</evidence>
<gene>
    <name evidence="2" type="ORF">QYE76_061338</name>
</gene>
<feature type="transmembrane region" description="Helical" evidence="1">
    <location>
        <begin position="32"/>
        <end position="52"/>
    </location>
</feature>
<dbReference type="InterPro" id="IPR023298">
    <property type="entry name" value="ATPase_P-typ_TM_dom_sf"/>
</dbReference>